<dbReference type="GO" id="GO:0005886">
    <property type="term" value="C:plasma membrane"/>
    <property type="evidence" value="ECO:0007669"/>
    <property type="project" value="InterPro"/>
</dbReference>
<dbReference type="NCBIfam" id="TIGR04409">
    <property type="entry name" value="LptC_YrbK"/>
    <property type="match status" value="1"/>
</dbReference>
<name>A0A1Y4DAJ5_9BACT</name>
<dbReference type="InterPro" id="IPR026265">
    <property type="entry name" value="LptC"/>
</dbReference>
<dbReference type="Gene3D" id="2.60.450.10">
    <property type="entry name" value="Lipopolysaccharide (LPS) transport protein A like domain"/>
    <property type="match status" value="1"/>
</dbReference>
<keyword evidence="1" id="KW-0732">Signal</keyword>
<dbReference type="OrthoDB" id="9816218at2"/>
<evidence type="ECO:0000313" key="3">
    <source>
        <dbReference type="Proteomes" id="UP000196368"/>
    </source>
</evidence>
<dbReference type="Proteomes" id="UP000196368">
    <property type="component" value="Unassembled WGS sequence"/>
</dbReference>
<feature type="chain" id="PRO_5012260554" evidence="1">
    <location>
        <begin position="22"/>
        <end position="734"/>
    </location>
</feature>
<evidence type="ECO:0000256" key="1">
    <source>
        <dbReference type="SAM" id="SignalP"/>
    </source>
</evidence>
<sequence>MKSASFFCLCAFLLSAAPVLAADNVLPKPDDPAFVFFTSDKATAEPDNKKVTLEGNVTVIQKTKDGKTRTVTGESITVDQLNTQISSVGPMTVQDSQGNVLKGNNVSVNYTTKDFTAEDISTEYPPLRVLSAKEISSITQKQTLKDATLTCCDIPDPHYTLSVGKLTVSPQKRVFGTNAVLRLDGFPVFYLPVFWRSLASQKPWTTYVDFTQSNKTGFGILTSTVFQPVLNLRPKLNLDYYTKSGFGFGGGLTAVTSPTLRGSGEFYFIHDLADNDDTRKLTDKNRWGVQGGYWWEMYDSSDHFNNPDGALYQFQTQFRMVSDPYFYDTFFRGNPYIFMPDQETNFSVSRQTRRSTLRVSYQQKDIYAWNKHEFMAEQRTLPEIKFMLLPFNDPLFKTANRLEVDFDNTSRIQYQNGRPNEEGPYQRQAHAKWTTEKSFRLSRAFTFTPSVFYDQTVTFADSQYKNGQDAWVARVGTDVNLQTHSFLGTTDFGYQFTKRLSTGTLSSDQLSPDKGIELNRLYLNNYYRPTFNTYVRFGTGFDLSDYAYSLKDGFGYEQGWKHLKSRIEPFLLEWGYKSPNGKFNFFVQDQYDLEEKNVSFIAQSHFFYKHHIIGLGFNNFADYTDPGSRYRTYSDQYTLTTTWGIRPTGAKWFMDLGIDAVLEPHSLVGFNKMFRFSYTLHDAQAEFTIRDRNDNLSFAFRINILCGGNKRIKGQIPEDTYWYPWRSQGDLRDM</sequence>
<dbReference type="InterPro" id="IPR010664">
    <property type="entry name" value="LipoPS_assembly_LptC-rel"/>
</dbReference>
<dbReference type="EMBL" id="NFJD01000004">
    <property type="protein sequence ID" value="OUO56247.1"/>
    <property type="molecule type" value="Genomic_DNA"/>
</dbReference>
<evidence type="ECO:0000313" key="2">
    <source>
        <dbReference type="EMBL" id="OUO56247.1"/>
    </source>
</evidence>
<proteinExistence type="predicted"/>
<dbReference type="Pfam" id="PF06835">
    <property type="entry name" value="LptC"/>
    <property type="match status" value="1"/>
</dbReference>
<dbReference type="AlphaFoldDB" id="A0A1Y4DAJ5"/>
<reference evidence="3" key="1">
    <citation type="submission" date="2017-04" db="EMBL/GenBank/DDBJ databases">
        <title>Function of individual gut microbiota members based on whole genome sequencing of pure cultures obtained from chicken caecum.</title>
        <authorList>
            <person name="Medvecky M."/>
            <person name="Cejkova D."/>
            <person name="Polansky O."/>
            <person name="Karasova D."/>
            <person name="Kubasova T."/>
            <person name="Cizek A."/>
            <person name="Rychlik I."/>
        </authorList>
    </citation>
    <scope>NUCLEOTIDE SEQUENCE [LARGE SCALE GENOMIC DNA]</scope>
    <source>
        <strain evidence="3">An273</strain>
    </source>
</reference>
<comment type="caution">
    <text evidence="2">The sequence shown here is derived from an EMBL/GenBank/DDBJ whole genome shotgun (WGS) entry which is preliminary data.</text>
</comment>
<gene>
    <name evidence="2" type="ORF">B5F75_06410</name>
</gene>
<keyword evidence="3" id="KW-1185">Reference proteome</keyword>
<organism evidence="2 3">
    <name type="scientific">Candidatus Avelusimicrobium gallicola</name>
    <dbReference type="NCBI Taxonomy" id="2562704"/>
    <lineage>
        <taxon>Bacteria</taxon>
        <taxon>Pseudomonadati</taxon>
        <taxon>Elusimicrobiota</taxon>
        <taxon>Elusimicrobia</taxon>
        <taxon>Elusimicrobiales</taxon>
        <taxon>Elusimicrobiaceae</taxon>
        <taxon>Candidatus Avelusimicrobium</taxon>
    </lineage>
</organism>
<feature type="signal peptide" evidence="1">
    <location>
        <begin position="1"/>
        <end position="21"/>
    </location>
</feature>
<accession>A0A1Y4DAJ5</accession>
<dbReference type="RefSeq" id="WP_087289135.1">
    <property type="nucleotide sequence ID" value="NZ_NFJD01000004.1"/>
</dbReference>
<protein>
    <submittedName>
        <fullName evidence="2">LPS export ABC transporter periplasmic protein LptC</fullName>
    </submittedName>
</protein>
<dbReference type="GO" id="GO:0015221">
    <property type="term" value="F:lipopolysaccharide transmembrane transporter activity"/>
    <property type="evidence" value="ECO:0007669"/>
    <property type="project" value="InterPro"/>
</dbReference>